<proteinExistence type="predicted"/>
<dbReference type="EMBL" id="LN681225">
    <property type="protein sequence ID" value="CEK10136.1"/>
    <property type="molecule type" value="Genomic_DNA"/>
</dbReference>
<reference evidence="2" key="1">
    <citation type="submission" date="2014-09" db="EMBL/GenBank/DDBJ databases">
        <authorList>
            <person name="Gomez-Valero L."/>
        </authorList>
    </citation>
    <scope>NUCLEOTIDE SEQUENCE [LARGE SCALE GENOMIC DNA]</scope>
    <source>
        <strain evidence="2">ATCC35250</strain>
    </source>
</reference>
<dbReference type="OrthoDB" id="5637727at2"/>
<name>A0A0A8URN2_LEGHA</name>
<dbReference type="AlphaFoldDB" id="A0A0A8URN2"/>
<evidence type="ECO:0000313" key="2">
    <source>
        <dbReference type="Proteomes" id="UP000032803"/>
    </source>
</evidence>
<dbReference type="HOGENOM" id="CLU_1989848_0_0_6"/>
<accession>A0A0A8URN2</accession>
<dbReference type="Proteomes" id="UP000032803">
    <property type="component" value="Chromosome I"/>
</dbReference>
<dbReference type="PATRIC" id="fig|449.7.peg.577"/>
<protein>
    <submittedName>
        <fullName evidence="1">Uncharacterized protein</fullName>
    </submittedName>
</protein>
<organism evidence="1 2">
    <name type="scientific">Legionella hackeliae</name>
    <dbReference type="NCBI Taxonomy" id="449"/>
    <lineage>
        <taxon>Bacteria</taxon>
        <taxon>Pseudomonadati</taxon>
        <taxon>Pseudomonadota</taxon>
        <taxon>Gammaproteobacteria</taxon>
        <taxon>Legionellales</taxon>
        <taxon>Legionellaceae</taxon>
        <taxon>Legionella</taxon>
    </lineage>
</organism>
<evidence type="ECO:0000313" key="1">
    <source>
        <dbReference type="EMBL" id="CEK10136.1"/>
    </source>
</evidence>
<dbReference type="KEGG" id="lha:LHA_1077"/>
<keyword evidence="2" id="KW-1185">Reference proteome</keyword>
<dbReference type="STRING" id="449.LHA_1077"/>
<gene>
    <name evidence="1" type="ORF">LHA_1077</name>
</gene>
<sequence>MEMKKFILLLSVLSTAHAGFDGLTHHSRANCVGFNESISWWAGHNFKGRVISDHYPHGRSGKKDYHRLQTGKALTWRHAALHSTESYGGDYIVIGYHYLYKNDKEILVQWESVSDCAIYDGWWDV</sequence>